<dbReference type="AlphaFoldDB" id="A0A7T5USG0"/>
<dbReference type="EMBL" id="CP066690">
    <property type="protein sequence ID" value="QQG45648.1"/>
    <property type="molecule type" value="Genomic_DNA"/>
</dbReference>
<dbReference type="Proteomes" id="UP000595618">
    <property type="component" value="Chromosome"/>
</dbReference>
<evidence type="ECO:0000313" key="4">
    <source>
        <dbReference type="Proteomes" id="UP000595618"/>
    </source>
</evidence>
<proteinExistence type="predicted"/>
<evidence type="ECO:0000256" key="2">
    <source>
        <dbReference type="SAM" id="Phobius"/>
    </source>
</evidence>
<keyword evidence="2" id="KW-1133">Transmembrane helix</keyword>
<feature type="transmembrane region" description="Helical" evidence="2">
    <location>
        <begin position="6"/>
        <end position="27"/>
    </location>
</feature>
<evidence type="ECO:0000256" key="1">
    <source>
        <dbReference type="SAM" id="MobiDB-lite"/>
    </source>
</evidence>
<keyword evidence="2" id="KW-0812">Transmembrane</keyword>
<keyword evidence="2" id="KW-0472">Membrane</keyword>
<organism evidence="3 4">
    <name type="scientific">Candidatus Sungiibacteriota bacterium</name>
    <dbReference type="NCBI Taxonomy" id="2750080"/>
    <lineage>
        <taxon>Bacteria</taxon>
        <taxon>Candidatus Sungiibacteriota</taxon>
    </lineage>
</organism>
<reference evidence="3 4" key="1">
    <citation type="submission" date="2020-07" db="EMBL/GenBank/DDBJ databases">
        <title>Huge and variable diversity of episymbiotic CPR bacteria and DPANN archaea in groundwater ecosystems.</title>
        <authorList>
            <person name="He C.Y."/>
            <person name="Keren R."/>
            <person name="Whittaker M."/>
            <person name="Farag I.F."/>
            <person name="Doudna J."/>
            <person name="Cate J.H.D."/>
            <person name="Banfield J.F."/>
        </authorList>
    </citation>
    <scope>NUCLEOTIDE SEQUENCE [LARGE SCALE GENOMIC DNA]</scope>
    <source>
        <strain evidence="3">NC_groundwater_541_Ag_S-0.1um_46_50</strain>
    </source>
</reference>
<accession>A0A7T5USG0</accession>
<protein>
    <submittedName>
        <fullName evidence="3">Uncharacterized protein</fullName>
    </submittedName>
</protein>
<gene>
    <name evidence="3" type="ORF">HYW89_01885</name>
</gene>
<evidence type="ECO:0000313" key="3">
    <source>
        <dbReference type="EMBL" id="QQG45648.1"/>
    </source>
</evidence>
<sequence length="94" mass="10097">MPENKAPNYIIIAIVVITIAVLGFLVWRSKQTAKKAGPEEQKPSMQQVLENLTAPNTVPAIPDRGVLQSISAPKKSTPAKIDPKIINSLTAPAK</sequence>
<name>A0A7T5USG0_9BACT</name>
<feature type="region of interest" description="Disordered" evidence="1">
    <location>
        <begin position="72"/>
        <end position="94"/>
    </location>
</feature>